<evidence type="ECO:0000256" key="10">
    <source>
        <dbReference type="ARBA" id="ARBA00040899"/>
    </source>
</evidence>
<evidence type="ECO:0000259" key="13">
    <source>
        <dbReference type="Pfam" id="PF14772"/>
    </source>
</evidence>
<dbReference type="OrthoDB" id="8434295at2759"/>
<sequence length="460" mass="54810">MPGKKKNKGSKLGKMSEEERLRYLQHRAEVELEAKRRKEQLIAGFIKNKLKREEAFSRLNHAKINEQWRFKLRQFKSRELYEQVEYLWNYFDETFNKKNSIIDRLYSELENSDVNHRRLQQVHILMIDKLIDSHRKRLEGLHNNYIKYLMLIKIGEFNEMSEAKRELIYSCKHLETVIYTENYLINDKLVETMTRNAINTYNIEFTKIKDIDEIRKTTGENISKLWFKLKQTIANYQNKTKTLREQYENLKKFDQQHKNETINFPQLENFLTSTIDILKNQENLLTETRNKNIKDLEIKIEIFNSRVLKLRDKSSVDKITDNIQLKKLSVISGKVIDDLKKIEEKSRTVTLLINLCLNIEPFLIGKCIKPINPEETDDDDDDDDDNNNTDKEFNLVTKDQSIIAPYHLLDNFWKAFNYVKAENYIRKKQLSKAIAENNKLKRYIKSYFGAVTQATAKLTD</sequence>
<gene>
    <name evidence="14" type="ORF">G9C98_002969</name>
</gene>
<dbReference type="GO" id="GO:0005858">
    <property type="term" value="C:axonemal dynein complex"/>
    <property type="evidence" value="ECO:0007669"/>
    <property type="project" value="InterPro"/>
</dbReference>
<dbReference type="PANTHER" id="PTHR21625">
    <property type="entry name" value="NYD-SP28 PROTEIN"/>
    <property type="match status" value="1"/>
</dbReference>
<evidence type="ECO:0000256" key="9">
    <source>
        <dbReference type="ARBA" id="ARBA00038424"/>
    </source>
</evidence>
<evidence type="ECO:0000313" key="15">
    <source>
        <dbReference type="Proteomes" id="UP000729913"/>
    </source>
</evidence>
<dbReference type="Pfam" id="PF14772">
    <property type="entry name" value="NYD-SP28"/>
    <property type="match status" value="1"/>
</dbReference>
<evidence type="ECO:0000256" key="6">
    <source>
        <dbReference type="ARBA" id="ARBA00023212"/>
    </source>
</evidence>
<dbReference type="InterPro" id="IPR039505">
    <property type="entry name" value="DRC1/2_N"/>
</dbReference>
<evidence type="ECO:0000256" key="8">
    <source>
        <dbReference type="ARBA" id="ARBA00037841"/>
    </source>
</evidence>
<keyword evidence="7" id="KW-0966">Cell projection</keyword>
<keyword evidence="6" id="KW-0206">Cytoskeleton</keyword>
<reference evidence="14" key="2">
    <citation type="submission" date="2021-04" db="EMBL/GenBank/DDBJ databases">
        <title>Genome-wide patterns of bracovirus chromosomal integration into multiple host tissues during parasitism.</title>
        <authorList>
            <person name="Chebbi M.A.C."/>
        </authorList>
    </citation>
    <scope>NUCLEOTIDE SEQUENCE</scope>
    <source>
        <tissue evidence="14">Whole body</tissue>
    </source>
</reference>
<name>A0A8J5R1J3_9HYME</name>
<evidence type="ECO:0000256" key="11">
    <source>
        <dbReference type="ARBA" id="ARBA00041517"/>
    </source>
</evidence>
<evidence type="ECO:0000313" key="14">
    <source>
        <dbReference type="EMBL" id="KAG8035843.1"/>
    </source>
</evidence>
<keyword evidence="5" id="KW-0969">Cilium</keyword>
<comment type="similarity">
    <text evidence="9">Belongs to the DRC2 family.</text>
</comment>
<organism evidence="14 15">
    <name type="scientific">Cotesia typhae</name>
    <dbReference type="NCBI Taxonomy" id="2053667"/>
    <lineage>
        <taxon>Eukaryota</taxon>
        <taxon>Metazoa</taxon>
        <taxon>Ecdysozoa</taxon>
        <taxon>Arthropoda</taxon>
        <taxon>Hexapoda</taxon>
        <taxon>Insecta</taxon>
        <taxon>Pterygota</taxon>
        <taxon>Neoptera</taxon>
        <taxon>Endopterygota</taxon>
        <taxon>Hymenoptera</taxon>
        <taxon>Apocrita</taxon>
        <taxon>Ichneumonoidea</taxon>
        <taxon>Braconidae</taxon>
        <taxon>Microgastrinae</taxon>
        <taxon>Cotesia</taxon>
    </lineage>
</organism>
<accession>A0A8J5R1J3</accession>
<keyword evidence="2" id="KW-0963">Cytoplasm</keyword>
<dbReference type="GO" id="GO:0070286">
    <property type="term" value="P:axonemal dynein complex assembly"/>
    <property type="evidence" value="ECO:0007669"/>
    <property type="project" value="InterPro"/>
</dbReference>
<dbReference type="Proteomes" id="UP000729913">
    <property type="component" value="Unassembled WGS sequence"/>
</dbReference>
<evidence type="ECO:0000256" key="3">
    <source>
        <dbReference type="ARBA" id="ARBA00022846"/>
    </source>
</evidence>
<comment type="subcellular location">
    <subcellularLocation>
        <location evidence="1">Cytoplasm</location>
        <location evidence="1">Cytoskeleton</location>
        <location evidence="1">Flagellum axoneme</location>
    </subcellularLocation>
    <subcellularLocation>
        <location evidence="8">Cytoplasm</location>
        <location evidence="8">Cytoskeleton</location>
        <location evidence="8">Flagellum basal body</location>
    </subcellularLocation>
</comment>
<proteinExistence type="inferred from homology"/>
<protein>
    <recommendedName>
        <fullName evidence="10">Dynein regulatory complex subunit 2</fullName>
    </recommendedName>
    <alternativeName>
        <fullName evidence="11">Coiled-coil domain-containing protein 65</fullName>
    </alternativeName>
</protein>
<keyword evidence="3" id="KW-0282">Flagellum</keyword>
<evidence type="ECO:0000256" key="2">
    <source>
        <dbReference type="ARBA" id="ARBA00022490"/>
    </source>
</evidence>
<dbReference type="GO" id="GO:0060285">
    <property type="term" value="P:cilium-dependent cell motility"/>
    <property type="evidence" value="ECO:0007669"/>
    <property type="project" value="TreeGrafter"/>
</dbReference>
<dbReference type="AlphaFoldDB" id="A0A8J5R1J3"/>
<feature type="domain" description="Dynein regulatory complex protein 1/2 N-terminal" evidence="13">
    <location>
        <begin position="26"/>
        <end position="123"/>
    </location>
</feature>
<keyword evidence="15" id="KW-1185">Reference proteome</keyword>
<evidence type="ECO:0000256" key="4">
    <source>
        <dbReference type="ARBA" id="ARBA00023054"/>
    </source>
</evidence>
<comment type="function">
    <text evidence="12">Component of the nexin-dynein regulatory complex (N-DRC), a key regulator of ciliary/flagellar motility which maintains the alignment and integrity of the distal axoneme and regulates microtubule sliding in motile axonemes. Plays a critical role in the assembly of N-DRC and also stabilizes the assembly of multiple inner dynein arms and radial spokes. Coassembles with DRC1 to form a central scaffold needed for assembly of the N-DRC and its attachment to the outer doublet microtubules.</text>
</comment>
<keyword evidence="4" id="KW-0175">Coiled coil</keyword>
<dbReference type="InterPro" id="IPR039750">
    <property type="entry name" value="DRC1/DRC2"/>
</dbReference>
<evidence type="ECO:0000256" key="7">
    <source>
        <dbReference type="ARBA" id="ARBA00023273"/>
    </source>
</evidence>
<reference evidence="14" key="1">
    <citation type="submission" date="2020-03" db="EMBL/GenBank/DDBJ databases">
        <authorList>
            <person name="Chebbi M.A."/>
            <person name="Drezen J.M."/>
        </authorList>
    </citation>
    <scope>NUCLEOTIDE SEQUENCE</scope>
    <source>
        <tissue evidence="14">Whole body</tissue>
    </source>
</reference>
<evidence type="ECO:0000256" key="12">
    <source>
        <dbReference type="ARBA" id="ARBA00045865"/>
    </source>
</evidence>
<dbReference type="EMBL" id="JAAOIC020000052">
    <property type="protein sequence ID" value="KAG8035843.1"/>
    <property type="molecule type" value="Genomic_DNA"/>
</dbReference>
<comment type="caution">
    <text evidence="14">The sequence shown here is derived from an EMBL/GenBank/DDBJ whole genome shotgun (WGS) entry which is preliminary data.</text>
</comment>
<evidence type="ECO:0000256" key="5">
    <source>
        <dbReference type="ARBA" id="ARBA00023069"/>
    </source>
</evidence>
<dbReference type="GO" id="GO:0003352">
    <property type="term" value="P:regulation of cilium movement"/>
    <property type="evidence" value="ECO:0007669"/>
    <property type="project" value="TreeGrafter"/>
</dbReference>
<evidence type="ECO:0000256" key="1">
    <source>
        <dbReference type="ARBA" id="ARBA00004611"/>
    </source>
</evidence>
<dbReference type="PANTHER" id="PTHR21625:SF0">
    <property type="entry name" value="DYNEIN REGULATORY COMPLEX SUBUNIT 2"/>
    <property type="match status" value="1"/>
</dbReference>